<proteinExistence type="predicted"/>
<evidence type="ECO:0000313" key="2">
    <source>
        <dbReference type="Proteomes" id="UP000093352"/>
    </source>
</evidence>
<dbReference type="RefSeq" id="WP_068913625.1">
    <property type="nucleotide sequence ID" value="NZ_MBEW02000007.1"/>
</dbReference>
<name>A0A1C0AG44_9FIRM</name>
<dbReference type="Proteomes" id="UP000093352">
    <property type="component" value="Unassembled WGS sequence"/>
</dbReference>
<organism evidence="1 2">
    <name type="scientific">Criibacterium bergeronii</name>
    <dbReference type="NCBI Taxonomy" id="1871336"/>
    <lineage>
        <taxon>Bacteria</taxon>
        <taxon>Bacillati</taxon>
        <taxon>Bacillota</taxon>
        <taxon>Clostridia</taxon>
        <taxon>Peptostreptococcales</taxon>
        <taxon>Filifactoraceae</taxon>
        <taxon>Criibacterium</taxon>
    </lineage>
</organism>
<dbReference type="EMBL" id="MBEW02000007">
    <property type="protein sequence ID" value="RDY21424.1"/>
    <property type="molecule type" value="Genomic_DNA"/>
</dbReference>
<dbReference type="AlphaFoldDB" id="A0A1C0AG44"/>
<gene>
    <name evidence="1" type="ORF">BBG48_004710</name>
</gene>
<comment type="caution">
    <text evidence="1">The sequence shown here is derived from an EMBL/GenBank/DDBJ whole genome shotgun (WGS) entry which is preliminary data.</text>
</comment>
<protein>
    <submittedName>
        <fullName evidence="1">Uncharacterized protein</fullName>
    </submittedName>
</protein>
<evidence type="ECO:0000313" key="1">
    <source>
        <dbReference type="EMBL" id="RDY21424.1"/>
    </source>
</evidence>
<keyword evidence="2" id="KW-1185">Reference proteome</keyword>
<dbReference type="STRING" id="1871336.BBG48_06555"/>
<sequence>MGTNYYAISKKAKHDKPLHIGKSSMGWKFLFYKLKDYENYFTHETINTYEKWKKLLQDKNVSIVSEYNDDIDFDSFDKMVEIKQHCNNPDNFKYNLNVYGYRFSEDEFC</sequence>
<reference evidence="1 2" key="1">
    <citation type="journal article" date="2016" name="Genome Announc.">
        <title>Draft Genome Sequence of Criibacterium bergeronii gen. nov., sp. nov., Strain CCRI-22567T, Isolated from a Vaginal Sample from a Woman with Bacterial Vaginosis.</title>
        <authorList>
            <person name="Maheux A.F."/>
            <person name="Berube E."/>
            <person name="Boudreau D.K."/>
            <person name="Raymond F."/>
            <person name="Corbeil J."/>
            <person name="Roy P.H."/>
            <person name="Boissinot M."/>
            <person name="Omar R.F."/>
        </authorList>
    </citation>
    <scope>NUCLEOTIDE SEQUENCE [LARGE SCALE GENOMIC DNA]</scope>
    <source>
        <strain evidence="1 2">CCRI-22567</strain>
    </source>
</reference>
<accession>A0A1C0AG44</accession>